<dbReference type="SMART" id="SM00382">
    <property type="entry name" value="AAA"/>
    <property type="match status" value="1"/>
</dbReference>
<dbReference type="CDD" id="cd00009">
    <property type="entry name" value="AAA"/>
    <property type="match status" value="1"/>
</dbReference>
<dbReference type="EMBL" id="NWTC01000028">
    <property type="protein sequence ID" value="PDT44804.1"/>
    <property type="molecule type" value="Genomic_DNA"/>
</dbReference>
<accession>A0A2A6LQC9</accession>
<dbReference type="Pfam" id="PF02954">
    <property type="entry name" value="HTH_8"/>
    <property type="match status" value="1"/>
</dbReference>
<dbReference type="SUPFAM" id="SSF46689">
    <property type="entry name" value="Homeodomain-like"/>
    <property type="match status" value="1"/>
</dbReference>
<dbReference type="PRINTS" id="PR01590">
    <property type="entry name" value="HTHFIS"/>
</dbReference>
<dbReference type="PROSITE" id="PS50045">
    <property type="entry name" value="SIGMA54_INTERACT_4"/>
    <property type="match status" value="1"/>
</dbReference>
<dbReference type="InterPro" id="IPR051353">
    <property type="entry name" value="Tobamovirus_resist_UPF0261"/>
</dbReference>
<dbReference type="InterPro" id="IPR013785">
    <property type="entry name" value="Aldolase_TIM"/>
</dbReference>
<feature type="domain" description="Sigma-54 factor interaction" evidence="7">
    <location>
        <begin position="313"/>
        <end position="533"/>
    </location>
</feature>
<keyword evidence="1" id="KW-0547">Nucleotide-binding</keyword>
<name>A0A2A6LQC9_RHIFR</name>
<dbReference type="InterPro" id="IPR002197">
    <property type="entry name" value="HTH_Fis"/>
</dbReference>
<keyword evidence="4" id="KW-0805">Transcription regulation</keyword>
<keyword evidence="5" id="KW-0804">Transcription</keyword>
<keyword evidence="2" id="KW-0067">ATP-binding</keyword>
<dbReference type="Proteomes" id="UP000220353">
    <property type="component" value="Unassembled WGS sequence"/>
</dbReference>
<dbReference type="AlphaFoldDB" id="A0A2A6LQC9"/>
<evidence type="ECO:0000256" key="3">
    <source>
        <dbReference type="ARBA" id="ARBA00023012"/>
    </source>
</evidence>
<organism evidence="8 9">
    <name type="scientific">Rhizobium fredii</name>
    <name type="common">Sinorhizobium fredii</name>
    <dbReference type="NCBI Taxonomy" id="380"/>
    <lineage>
        <taxon>Bacteria</taxon>
        <taxon>Pseudomonadati</taxon>
        <taxon>Pseudomonadota</taxon>
        <taxon>Alphaproteobacteria</taxon>
        <taxon>Hyphomicrobiales</taxon>
        <taxon>Rhizobiaceae</taxon>
        <taxon>Sinorhizobium/Ensifer group</taxon>
        <taxon>Sinorhizobium</taxon>
    </lineage>
</organism>
<dbReference type="Pfam" id="PF09370">
    <property type="entry name" value="PEP_hydrolase"/>
    <property type="match status" value="1"/>
</dbReference>
<dbReference type="Gene3D" id="1.10.10.60">
    <property type="entry name" value="Homeodomain-like"/>
    <property type="match status" value="1"/>
</dbReference>
<dbReference type="Pfam" id="PF25601">
    <property type="entry name" value="AAA_lid_14"/>
    <property type="match status" value="1"/>
</dbReference>
<evidence type="ECO:0000313" key="8">
    <source>
        <dbReference type="EMBL" id="PDT44804.1"/>
    </source>
</evidence>
<dbReference type="GO" id="GO:0006355">
    <property type="term" value="P:regulation of DNA-templated transcription"/>
    <property type="evidence" value="ECO:0007669"/>
    <property type="project" value="InterPro"/>
</dbReference>
<comment type="caution">
    <text evidence="8">The sequence shown here is derived from an EMBL/GenBank/DDBJ whole genome shotgun (WGS) entry which is preliminary data.</text>
</comment>
<dbReference type="GO" id="GO:0000160">
    <property type="term" value="P:phosphorelay signal transduction system"/>
    <property type="evidence" value="ECO:0007669"/>
    <property type="project" value="UniProtKB-KW"/>
</dbReference>
<keyword evidence="6" id="KW-0175">Coiled coil</keyword>
<gene>
    <name evidence="8" type="ORF">CO661_27385</name>
</gene>
<dbReference type="RefSeq" id="WP_097587706.1">
    <property type="nucleotide sequence ID" value="NZ_NWTC01000028.1"/>
</dbReference>
<evidence type="ECO:0000259" key="7">
    <source>
        <dbReference type="PROSITE" id="PS50045"/>
    </source>
</evidence>
<dbReference type="SUPFAM" id="SSF51621">
    <property type="entry name" value="Phosphoenolpyruvate/pyruvate domain"/>
    <property type="match status" value="1"/>
</dbReference>
<dbReference type="InterPro" id="IPR015813">
    <property type="entry name" value="Pyrv/PenolPyrv_kinase-like_dom"/>
</dbReference>
<proteinExistence type="predicted"/>
<dbReference type="InterPro" id="IPR027417">
    <property type="entry name" value="P-loop_NTPase"/>
</dbReference>
<dbReference type="GO" id="GO:0003824">
    <property type="term" value="F:catalytic activity"/>
    <property type="evidence" value="ECO:0007669"/>
    <property type="project" value="InterPro"/>
</dbReference>
<sequence length="609" mass="66785">MADPIVHPGVHRPEFSAPVHARAEIVATLRATLGKPNTTLVGAAIGTGMAAQAASRGGADFILALNAGRLRSMGAPSIFSLLALRKSNDFVLDFARSEILPFVKVPVFFGASAFDPRCSIEAELERIADAGFGGIVNFPTSIFLDGRFRADIEGAGLGFQRELEMLRAAQRRNMATLAYVRTVTEAQQAVIAGVDIINLNLGWNVGGTVGSRTELSLRQAAEYAKIIFRQIRAISEDTLCVLEGGPIVSPDQMYEVSALSKADGYIGGSTIDRVPLEASMEQITSAFKSVGTLQKRIDELERQLEHVQREYSIVGRSPSIQQIKQRIEKLAASALPVLITGDAGTGKKLLARGIHEAARRSGSKLISSEDASGESLFGFAPSEGGRKVLGLLQYHPKATLLIENIECLCVDAQERLIEVIETGAYRRLGDNERGRFEGRLILASTRPLSELGSSGQLIPALESRLAPGHVFLPPLCDRLEDLPLLAEHFLQALRKDRRSRKLSVDHSAYRVLMTYGWPENIRELRSVLETAAIRCEGDWIKSEHLPPLGDANADAPHPHPGDEREWILDALQRHRFRRGEAARYLGISRKTLYNKMRVYGLPLQPRERS</sequence>
<dbReference type="PANTHER" id="PTHR31862">
    <property type="entry name" value="UPF0261 DOMAIN PROTEIN (AFU_ORTHOLOGUE AFUA_1G10120)"/>
    <property type="match status" value="1"/>
</dbReference>
<dbReference type="InterPro" id="IPR058031">
    <property type="entry name" value="AAA_lid_NorR"/>
</dbReference>
<dbReference type="GO" id="GO:0005524">
    <property type="term" value="F:ATP binding"/>
    <property type="evidence" value="ECO:0007669"/>
    <property type="project" value="InterPro"/>
</dbReference>
<dbReference type="InterPro" id="IPR003593">
    <property type="entry name" value="AAA+_ATPase"/>
</dbReference>
<dbReference type="InterPro" id="IPR009215">
    <property type="entry name" value="TIM-br_IGPS-like"/>
</dbReference>
<evidence type="ECO:0000256" key="5">
    <source>
        <dbReference type="ARBA" id="ARBA00023163"/>
    </source>
</evidence>
<reference evidence="8 9" key="1">
    <citation type="submission" date="2017-09" db="EMBL/GenBank/DDBJ databases">
        <title>Comparative genomics of rhizobia isolated from Phaseolus vulgaris in China.</title>
        <authorList>
            <person name="Tong W."/>
        </authorList>
    </citation>
    <scope>NUCLEOTIDE SEQUENCE [LARGE SCALE GENOMIC DNA]</scope>
    <source>
        <strain evidence="8 9">PCH1</strain>
    </source>
</reference>
<dbReference type="Gene3D" id="3.40.50.300">
    <property type="entry name" value="P-loop containing nucleotide triphosphate hydrolases"/>
    <property type="match status" value="1"/>
</dbReference>
<dbReference type="GO" id="GO:0043565">
    <property type="term" value="F:sequence-specific DNA binding"/>
    <property type="evidence" value="ECO:0007669"/>
    <property type="project" value="InterPro"/>
</dbReference>
<evidence type="ECO:0000313" key="9">
    <source>
        <dbReference type="Proteomes" id="UP000220353"/>
    </source>
</evidence>
<keyword evidence="3" id="KW-0902">Two-component regulatory system</keyword>
<evidence type="ECO:0000256" key="4">
    <source>
        <dbReference type="ARBA" id="ARBA00023015"/>
    </source>
</evidence>
<evidence type="ECO:0000256" key="6">
    <source>
        <dbReference type="SAM" id="Coils"/>
    </source>
</evidence>
<dbReference type="Pfam" id="PF00158">
    <property type="entry name" value="Sigma54_activat"/>
    <property type="match status" value="1"/>
</dbReference>
<feature type="coiled-coil region" evidence="6">
    <location>
        <begin position="283"/>
        <end position="317"/>
    </location>
</feature>
<evidence type="ECO:0000256" key="2">
    <source>
        <dbReference type="ARBA" id="ARBA00022840"/>
    </source>
</evidence>
<evidence type="ECO:0000256" key="1">
    <source>
        <dbReference type="ARBA" id="ARBA00022741"/>
    </source>
</evidence>
<dbReference type="SUPFAM" id="SSF52540">
    <property type="entry name" value="P-loop containing nucleoside triphosphate hydrolases"/>
    <property type="match status" value="1"/>
</dbReference>
<dbReference type="Gene3D" id="3.20.20.70">
    <property type="entry name" value="Aldolase class I"/>
    <property type="match status" value="1"/>
</dbReference>
<protein>
    <submittedName>
        <fullName evidence="8">Sigma-54-dependent Fis family transcriptional regulator</fullName>
    </submittedName>
</protein>
<dbReference type="InterPro" id="IPR009057">
    <property type="entry name" value="Homeodomain-like_sf"/>
</dbReference>
<dbReference type="InterPro" id="IPR002078">
    <property type="entry name" value="Sigma_54_int"/>
</dbReference>
<dbReference type="PANTHER" id="PTHR31862:SF1">
    <property type="entry name" value="UPF0261 DOMAIN PROTEIN (AFU_ORTHOLOGUE AFUA_1G10120)"/>
    <property type="match status" value="1"/>
</dbReference>
<dbReference type="Gene3D" id="1.10.8.60">
    <property type="match status" value="1"/>
</dbReference>